<dbReference type="InterPro" id="IPR013324">
    <property type="entry name" value="RNA_pol_sigma_r3/r4-like"/>
</dbReference>
<dbReference type="RefSeq" id="WP_210758199.1">
    <property type="nucleotide sequence ID" value="NZ_CP060139.1"/>
</dbReference>
<dbReference type="Gene3D" id="1.10.1740.10">
    <property type="match status" value="1"/>
</dbReference>
<dbReference type="PANTHER" id="PTHR43133:SF46">
    <property type="entry name" value="RNA POLYMERASE SIGMA-70 FACTOR ECF SUBFAMILY"/>
    <property type="match status" value="1"/>
</dbReference>
<evidence type="ECO:0000256" key="1">
    <source>
        <dbReference type="ARBA" id="ARBA00010641"/>
    </source>
</evidence>
<dbReference type="InterPro" id="IPR014284">
    <property type="entry name" value="RNA_pol_sigma-70_dom"/>
</dbReference>
<keyword evidence="3" id="KW-0731">Sigma factor</keyword>
<dbReference type="PANTHER" id="PTHR43133">
    <property type="entry name" value="RNA POLYMERASE ECF-TYPE SIGMA FACTO"/>
    <property type="match status" value="1"/>
</dbReference>
<dbReference type="NCBIfam" id="TIGR02937">
    <property type="entry name" value="sigma70-ECF"/>
    <property type="match status" value="1"/>
</dbReference>
<gene>
    <name evidence="6" type="ORF">H4K34_14980</name>
</gene>
<evidence type="ECO:0000259" key="5">
    <source>
        <dbReference type="Pfam" id="PF08281"/>
    </source>
</evidence>
<keyword evidence="4" id="KW-0804">Transcription</keyword>
<protein>
    <submittedName>
        <fullName evidence="6">Sigma-70 family RNA polymerase sigma factor</fullName>
    </submittedName>
</protein>
<accession>A0A7H0VD67</accession>
<evidence type="ECO:0000256" key="2">
    <source>
        <dbReference type="ARBA" id="ARBA00023015"/>
    </source>
</evidence>
<dbReference type="EMBL" id="CP060139">
    <property type="protein sequence ID" value="QNR23665.1"/>
    <property type="molecule type" value="Genomic_DNA"/>
</dbReference>
<feature type="domain" description="RNA polymerase sigma factor 70 region 4 type 2" evidence="5">
    <location>
        <begin position="125"/>
        <end position="175"/>
    </location>
</feature>
<dbReference type="SUPFAM" id="SSF88946">
    <property type="entry name" value="Sigma2 domain of RNA polymerase sigma factors"/>
    <property type="match status" value="1"/>
</dbReference>
<dbReference type="GO" id="GO:0006352">
    <property type="term" value="P:DNA-templated transcription initiation"/>
    <property type="evidence" value="ECO:0007669"/>
    <property type="project" value="InterPro"/>
</dbReference>
<reference evidence="6 7" key="1">
    <citation type="submission" date="2020-08" db="EMBL/GenBank/DDBJ databases">
        <title>Croceimicrobium hydrocarbonivorans gen. nov., sp. nov., a novel marine bacterium isolated from a bacterial consortium that degrades polyethylene terephthalate.</title>
        <authorList>
            <person name="Liu R."/>
        </authorList>
    </citation>
    <scope>NUCLEOTIDE SEQUENCE [LARGE SCALE GENOMIC DNA]</scope>
    <source>
        <strain evidence="6 7">A20-9</strain>
    </source>
</reference>
<evidence type="ECO:0000256" key="4">
    <source>
        <dbReference type="ARBA" id="ARBA00023163"/>
    </source>
</evidence>
<keyword evidence="2" id="KW-0805">Transcription regulation</keyword>
<evidence type="ECO:0000313" key="7">
    <source>
        <dbReference type="Proteomes" id="UP000516305"/>
    </source>
</evidence>
<dbReference type="Pfam" id="PF08281">
    <property type="entry name" value="Sigma70_r4_2"/>
    <property type="match status" value="1"/>
</dbReference>
<dbReference type="InterPro" id="IPR039425">
    <property type="entry name" value="RNA_pol_sigma-70-like"/>
</dbReference>
<name>A0A7H0VD67_9FLAO</name>
<dbReference type="InterPro" id="IPR036388">
    <property type="entry name" value="WH-like_DNA-bd_sf"/>
</dbReference>
<dbReference type="SUPFAM" id="SSF88659">
    <property type="entry name" value="Sigma3 and sigma4 domains of RNA polymerase sigma factors"/>
    <property type="match status" value="1"/>
</dbReference>
<keyword evidence="7" id="KW-1185">Reference proteome</keyword>
<proteinExistence type="inferred from homology"/>
<dbReference type="InterPro" id="IPR013249">
    <property type="entry name" value="RNA_pol_sigma70_r4_t2"/>
</dbReference>
<dbReference type="KEGG" id="chyd:H4K34_14980"/>
<dbReference type="InterPro" id="IPR013325">
    <property type="entry name" value="RNA_pol_sigma_r2"/>
</dbReference>
<dbReference type="Gene3D" id="1.10.10.10">
    <property type="entry name" value="Winged helix-like DNA-binding domain superfamily/Winged helix DNA-binding domain"/>
    <property type="match status" value="1"/>
</dbReference>
<dbReference type="GO" id="GO:0016987">
    <property type="term" value="F:sigma factor activity"/>
    <property type="evidence" value="ECO:0007669"/>
    <property type="project" value="UniProtKB-KW"/>
</dbReference>
<evidence type="ECO:0000256" key="3">
    <source>
        <dbReference type="ARBA" id="ARBA00023082"/>
    </source>
</evidence>
<comment type="similarity">
    <text evidence="1">Belongs to the sigma-70 factor family. ECF subfamily.</text>
</comment>
<organism evidence="6 7">
    <name type="scientific">Croceimicrobium hydrocarbonivorans</name>
    <dbReference type="NCBI Taxonomy" id="2761580"/>
    <lineage>
        <taxon>Bacteria</taxon>
        <taxon>Pseudomonadati</taxon>
        <taxon>Bacteroidota</taxon>
        <taxon>Flavobacteriia</taxon>
        <taxon>Flavobacteriales</taxon>
        <taxon>Owenweeksiaceae</taxon>
        <taxon>Croceimicrobium</taxon>
    </lineage>
</organism>
<dbReference type="Proteomes" id="UP000516305">
    <property type="component" value="Chromosome"/>
</dbReference>
<dbReference type="GO" id="GO:0003677">
    <property type="term" value="F:DNA binding"/>
    <property type="evidence" value="ECO:0007669"/>
    <property type="project" value="InterPro"/>
</dbReference>
<dbReference type="AlphaFoldDB" id="A0A7H0VD67"/>
<evidence type="ECO:0000313" key="6">
    <source>
        <dbReference type="EMBL" id="QNR23665.1"/>
    </source>
</evidence>
<sequence>MKDFQNFSDQNLLALVQSEANQLAFEELYARYWKSLLGLSLKLLDDPEISKDCVQEVFVSLWFRQQNPIKSPISDLRAFLFKAVRFQIANQMRGDRIKAEHIDLYANLDLDNRLEENLHAVDLQNQIDTLVQTMPNRTREVFILSRFQHQNNQEIAAALEISLSTVENHINKALRILREGLEKSGQLAFLLPFLLH</sequence>